<keyword evidence="12" id="KW-1185">Reference proteome</keyword>
<keyword evidence="8 11" id="KW-0560">Oxidoreductase</keyword>
<keyword evidence="6" id="KW-0274">FAD</keyword>
<protein>
    <recommendedName>
        <fullName evidence="3">ferredoxin--NADP(+) reductase</fullName>
        <ecNumber evidence="3">1.18.1.2</ecNumber>
    </recommendedName>
</protein>
<dbReference type="EMBL" id="CP141769">
    <property type="protein sequence ID" value="WRS40476.1"/>
    <property type="molecule type" value="Genomic_DNA"/>
</dbReference>
<comment type="similarity">
    <text evidence="2">Belongs to the ferredoxin--NADP reductase type 1 family.</text>
</comment>
<dbReference type="Gene3D" id="3.40.50.80">
    <property type="entry name" value="Nucleotide-binding domain of ferredoxin-NADP reductase (FNR) module"/>
    <property type="match status" value="1"/>
</dbReference>
<evidence type="ECO:0000256" key="9">
    <source>
        <dbReference type="ARBA" id="ARBA00047776"/>
    </source>
</evidence>
<dbReference type="Proteomes" id="UP001334732">
    <property type="component" value="Chromosome"/>
</dbReference>
<proteinExistence type="inferred from homology"/>
<feature type="domain" description="FAD-binding FR-type" evidence="10">
    <location>
        <begin position="2"/>
        <end position="101"/>
    </location>
</feature>
<name>A0ABZ1CMH5_9PROT</name>
<evidence type="ECO:0000313" key="11">
    <source>
        <dbReference type="EMBL" id="WRS40476.1"/>
    </source>
</evidence>
<dbReference type="SUPFAM" id="SSF63380">
    <property type="entry name" value="Riboflavin synthase domain-like"/>
    <property type="match status" value="1"/>
</dbReference>
<keyword evidence="4" id="KW-0285">Flavoprotein</keyword>
<dbReference type="Pfam" id="PF00175">
    <property type="entry name" value="NAD_binding_1"/>
    <property type="match status" value="1"/>
</dbReference>
<dbReference type="InterPro" id="IPR051930">
    <property type="entry name" value="FNR_type-1"/>
</dbReference>
<dbReference type="InterPro" id="IPR017938">
    <property type="entry name" value="Riboflavin_synthase-like_b-brl"/>
</dbReference>
<dbReference type="Pfam" id="PF00970">
    <property type="entry name" value="FAD_binding_6"/>
    <property type="match status" value="1"/>
</dbReference>
<gene>
    <name evidence="11" type="ORF">VA613_06265</name>
</gene>
<dbReference type="Gene3D" id="2.40.30.10">
    <property type="entry name" value="Translation factors"/>
    <property type="match status" value="1"/>
</dbReference>
<evidence type="ECO:0000256" key="8">
    <source>
        <dbReference type="ARBA" id="ARBA00023002"/>
    </source>
</evidence>
<dbReference type="PROSITE" id="PS51384">
    <property type="entry name" value="FAD_FR"/>
    <property type="match status" value="1"/>
</dbReference>
<evidence type="ECO:0000259" key="10">
    <source>
        <dbReference type="PROSITE" id="PS51384"/>
    </source>
</evidence>
<dbReference type="CDD" id="cd06195">
    <property type="entry name" value="FNR1"/>
    <property type="match status" value="1"/>
</dbReference>
<comment type="catalytic activity">
    <reaction evidence="9">
        <text>2 reduced [2Fe-2S]-[ferredoxin] + NADP(+) + H(+) = 2 oxidized [2Fe-2S]-[ferredoxin] + NADPH</text>
        <dbReference type="Rhea" id="RHEA:20125"/>
        <dbReference type="Rhea" id="RHEA-COMP:10000"/>
        <dbReference type="Rhea" id="RHEA-COMP:10001"/>
        <dbReference type="ChEBI" id="CHEBI:15378"/>
        <dbReference type="ChEBI" id="CHEBI:33737"/>
        <dbReference type="ChEBI" id="CHEBI:33738"/>
        <dbReference type="ChEBI" id="CHEBI:57783"/>
        <dbReference type="ChEBI" id="CHEBI:58349"/>
        <dbReference type="EC" id="1.18.1.2"/>
    </reaction>
</comment>
<dbReference type="InterPro" id="IPR039261">
    <property type="entry name" value="FNR_nucleotide-bd"/>
</dbReference>
<accession>A0ABZ1CMH5</accession>
<evidence type="ECO:0000256" key="2">
    <source>
        <dbReference type="ARBA" id="ARBA00008312"/>
    </source>
</evidence>
<dbReference type="GO" id="GO:0004324">
    <property type="term" value="F:ferredoxin-NADP+ reductase activity"/>
    <property type="evidence" value="ECO:0007669"/>
    <property type="project" value="UniProtKB-EC"/>
</dbReference>
<evidence type="ECO:0000256" key="1">
    <source>
        <dbReference type="ARBA" id="ARBA00001974"/>
    </source>
</evidence>
<dbReference type="SUPFAM" id="SSF52343">
    <property type="entry name" value="Ferredoxin reductase-like, C-terminal NADP-linked domain"/>
    <property type="match status" value="1"/>
</dbReference>
<dbReference type="EC" id="1.18.1.2" evidence="3"/>
<evidence type="ECO:0000256" key="4">
    <source>
        <dbReference type="ARBA" id="ARBA00022630"/>
    </source>
</evidence>
<dbReference type="PANTHER" id="PTHR47878:SF1">
    <property type="entry name" value="FLAVODOXIN_FERREDOXIN--NADP REDUCTASE"/>
    <property type="match status" value="1"/>
</dbReference>
<dbReference type="RefSeq" id="WP_324781003.1">
    <property type="nucleotide sequence ID" value="NZ_CP141769.1"/>
</dbReference>
<dbReference type="InterPro" id="IPR001433">
    <property type="entry name" value="OxRdtase_FAD/NAD-bd"/>
</dbReference>
<evidence type="ECO:0000256" key="3">
    <source>
        <dbReference type="ARBA" id="ARBA00013223"/>
    </source>
</evidence>
<sequence>MSEWVEATVVERIRWNDALISLRFEAELAPFNAGQFIRAGMDIAGERIGRPYSMVNAPDERPHEIYFNVVREGPLSPRLAQLQPGERFWVVPAPTGFLTLDEIPDARHLWLLATGTAIGPFLSILKTAAPWSRFEKVVLGHSVRTRDELSYQETIQEIQQRHPVQFQYVPFVTREPGDGPLGQRIPASIESGALERETGLALTPALAHVMLCGNAGMLQDTLASLEKRGLKRHRRREPGHVSMEKYH</sequence>
<dbReference type="InterPro" id="IPR008333">
    <property type="entry name" value="Cbr1-like_FAD-bd_dom"/>
</dbReference>
<evidence type="ECO:0000256" key="5">
    <source>
        <dbReference type="ARBA" id="ARBA00022741"/>
    </source>
</evidence>
<dbReference type="InterPro" id="IPR017927">
    <property type="entry name" value="FAD-bd_FR_type"/>
</dbReference>
<reference evidence="11 12" key="1">
    <citation type="submission" date="2023-12" db="EMBL/GenBank/DDBJ databases">
        <title>Thiobacillus sedimentum sp. nov., a chemolithoautotrophic sulfur-oxidizing bacterium isolated from freshwater sediment.</title>
        <authorList>
            <person name="Luo J."/>
            <person name="Dai C."/>
        </authorList>
    </citation>
    <scope>NUCLEOTIDE SEQUENCE [LARGE SCALE GENOMIC DNA]</scope>
    <source>
        <strain evidence="11 12">SCUT-2</strain>
    </source>
</reference>
<dbReference type="PANTHER" id="PTHR47878">
    <property type="entry name" value="OXIDOREDUCTASE FAD/NAD(P)-BINDING DOMAIN PROTEIN"/>
    <property type="match status" value="1"/>
</dbReference>
<keyword evidence="7" id="KW-0521">NADP</keyword>
<evidence type="ECO:0000313" key="12">
    <source>
        <dbReference type="Proteomes" id="UP001334732"/>
    </source>
</evidence>
<comment type="cofactor">
    <cofactor evidence="1">
        <name>FAD</name>
        <dbReference type="ChEBI" id="CHEBI:57692"/>
    </cofactor>
</comment>
<organism evidence="11 12">
    <name type="scientific">Thiobacillus sedimenti</name>
    <dbReference type="NCBI Taxonomy" id="3110231"/>
    <lineage>
        <taxon>Bacteria</taxon>
        <taxon>Pseudomonadati</taxon>
        <taxon>Pseudomonadota</taxon>
        <taxon>Betaproteobacteria</taxon>
        <taxon>Nitrosomonadales</taxon>
        <taxon>Thiobacillaceae</taxon>
        <taxon>Thiobacillus</taxon>
    </lineage>
</organism>
<evidence type="ECO:0000256" key="7">
    <source>
        <dbReference type="ARBA" id="ARBA00022857"/>
    </source>
</evidence>
<keyword evidence="5" id="KW-0547">Nucleotide-binding</keyword>
<dbReference type="InterPro" id="IPR033892">
    <property type="entry name" value="FNR_bac"/>
</dbReference>
<evidence type="ECO:0000256" key="6">
    <source>
        <dbReference type="ARBA" id="ARBA00022827"/>
    </source>
</evidence>